<dbReference type="RefSeq" id="WP_061974379.1">
    <property type="nucleotide sequence ID" value="NZ_FMAV01000004.1"/>
</dbReference>
<name>A0A0V8J1N4_9BACL</name>
<comment type="similarity">
    <text evidence="1">Belongs to the GerPA/GerPF family.</text>
</comment>
<dbReference type="AlphaFoldDB" id="A0A0V8J1N4"/>
<evidence type="ECO:0000313" key="2">
    <source>
        <dbReference type="EMBL" id="KSU80918.1"/>
    </source>
</evidence>
<accession>A0A0V8J1N4</accession>
<dbReference type="OrthoDB" id="2382149at2"/>
<sequence>MPSLIVGPVTISAVQSDGVVNFGDTLVINPKSTSKGYSGSGGGNTGNFMQTVTFVSATNTLDTDAVDSNVAGNN</sequence>
<reference evidence="2 3" key="1">
    <citation type="journal article" date="2014" name="Antonie Van Leeuwenhoek">
        <title>Fictibacillus enclensis sp. nov., isolated from marine sediment.</title>
        <authorList>
            <person name="Dastager S.G."/>
            <person name="Mawlankar R."/>
            <person name="Srinivasan K."/>
            <person name="Tang S.K."/>
            <person name="Lee J.C."/>
            <person name="Ramana V.V."/>
            <person name="Shouche Y.S."/>
        </authorList>
    </citation>
    <scope>NUCLEOTIDE SEQUENCE [LARGE SCALE GENOMIC DNA]</scope>
    <source>
        <strain evidence="2 3">NIO-1003</strain>
    </source>
</reference>
<dbReference type="InterPro" id="IPR019618">
    <property type="entry name" value="Spore_germination_GerPA"/>
</dbReference>
<dbReference type="PANTHER" id="PTHR37808:SF1">
    <property type="entry name" value="SPORE GERMINATION PROTEIN-LIKE PROTEIN YDZR"/>
    <property type="match status" value="1"/>
</dbReference>
<dbReference type="Proteomes" id="UP000054099">
    <property type="component" value="Unassembled WGS sequence"/>
</dbReference>
<organism evidence="2 3">
    <name type="scientific">Fictibacillus enclensis</name>
    <dbReference type="NCBI Taxonomy" id="1017270"/>
    <lineage>
        <taxon>Bacteria</taxon>
        <taxon>Bacillati</taxon>
        <taxon>Bacillota</taxon>
        <taxon>Bacilli</taxon>
        <taxon>Bacillales</taxon>
        <taxon>Fictibacillaceae</taxon>
        <taxon>Fictibacillus</taxon>
    </lineage>
</organism>
<dbReference type="PANTHER" id="PTHR37808">
    <property type="entry name" value="SPORE GERMINATION PROTEIN-LIKE PROTEIN YDZR-RELATED"/>
    <property type="match status" value="1"/>
</dbReference>
<protein>
    <submittedName>
        <fullName evidence="2">Uncharacterized protein</fullName>
    </submittedName>
</protein>
<dbReference type="EMBL" id="LNQN01000006">
    <property type="protein sequence ID" value="KSU80918.1"/>
    <property type="molecule type" value="Genomic_DNA"/>
</dbReference>
<dbReference type="Pfam" id="PF10676">
    <property type="entry name" value="gerPA"/>
    <property type="match status" value="1"/>
</dbReference>
<proteinExistence type="inferred from homology"/>
<keyword evidence="3" id="KW-1185">Reference proteome</keyword>
<gene>
    <name evidence="2" type="ORF">AS030_18350</name>
</gene>
<evidence type="ECO:0000313" key="3">
    <source>
        <dbReference type="Proteomes" id="UP000054099"/>
    </source>
</evidence>
<evidence type="ECO:0000256" key="1">
    <source>
        <dbReference type="ARBA" id="ARBA00008103"/>
    </source>
</evidence>
<comment type="caution">
    <text evidence="2">The sequence shown here is derived from an EMBL/GenBank/DDBJ whole genome shotgun (WGS) entry which is preliminary data.</text>
</comment>